<dbReference type="Pfam" id="PF02465">
    <property type="entry name" value="FliD_N"/>
    <property type="match status" value="1"/>
</dbReference>
<organism evidence="8 9">
    <name type="scientific">Alkalihalobacterium chitinilyticum</name>
    <dbReference type="NCBI Taxonomy" id="2980103"/>
    <lineage>
        <taxon>Bacteria</taxon>
        <taxon>Bacillati</taxon>
        <taxon>Bacillota</taxon>
        <taxon>Bacilli</taxon>
        <taxon>Bacillales</taxon>
        <taxon>Bacillaceae</taxon>
        <taxon>Alkalihalobacterium</taxon>
    </lineage>
</organism>
<accession>A0ABT5VF09</accession>
<evidence type="ECO:0000313" key="8">
    <source>
        <dbReference type="EMBL" id="MDE5414051.1"/>
    </source>
</evidence>
<evidence type="ECO:0000256" key="3">
    <source>
        <dbReference type="ARBA" id="ARBA00023054"/>
    </source>
</evidence>
<comment type="subcellular location">
    <subcellularLocation>
        <location evidence="5">Secreted</location>
    </subcellularLocation>
    <subcellularLocation>
        <location evidence="5">Bacterial flagellum</location>
    </subcellularLocation>
</comment>
<proteinExistence type="inferred from homology"/>
<comment type="similarity">
    <text evidence="1 5">Belongs to the FliD family.</text>
</comment>
<name>A0ABT5VF09_9BACI</name>
<keyword evidence="8" id="KW-0282">Flagellum</keyword>
<sequence length="535" mass="59939">MRIGGLASGIDTDSMIRQLMQVERQPLDRFFQRKQTIEWQRDAYREMNTKLKALEESAFAIRLTGAFNTREAVSSNSSAFTASAASTVQNGTYEFKVNQVATRTRNISTENISQGSSKVSASAKLNDQTAALGENISSYDGDKFTITTFDSAGKRVDKEFTIDTSKSLNDLFKQINDAKLGVRAYYDSAYDRVVFERTDTGSFGPKEGPQPEWQIEFTGDTDFLTDVLKINQASEAAGTKAEVEFRNPVFGADAEPIIVTQNSNRVTIGGLTFNALQTTNGFETVTVSSNTDQAFDNIKAFVDNYNDTIAQIQISLNEPRHRGFPPLTDEQRRELSEREADLWDERAKSGLLRRDPLLTSILTQMRNDLSTPVQTSGRFNQLSQIGITTTSNFRDGGRLEIDEAKLRQALEDDPSAVHQLFNNVADKSLTDIPRAERTADQRNQINNETGLVGRIRASINDTMQKVTSRAGNENRTNQQFTLGRELLDVDSQIDRFQRRLADIESRYWAQFSRMEQAVNQANAQGAQLMSAFMNF</sequence>
<dbReference type="Proteomes" id="UP001148125">
    <property type="component" value="Unassembled WGS sequence"/>
</dbReference>
<keyword evidence="8" id="KW-0966">Cell projection</keyword>
<dbReference type="InterPro" id="IPR003481">
    <property type="entry name" value="FliD_N"/>
</dbReference>
<evidence type="ECO:0000259" key="6">
    <source>
        <dbReference type="Pfam" id="PF02465"/>
    </source>
</evidence>
<dbReference type="RefSeq" id="WP_275118667.1">
    <property type="nucleotide sequence ID" value="NZ_JAOTPO010000007.1"/>
</dbReference>
<evidence type="ECO:0000259" key="7">
    <source>
        <dbReference type="Pfam" id="PF07195"/>
    </source>
</evidence>
<dbReference type="InterPro" id="IPR040026">
    <property type="entry name" value="FliD"/>
</dbReference>
<evidence type="ECO:0000313" key="9">
    <source>
        <dbReference type="Proteomes" id="UP001148125"/>
    </source>
</evidence>
<evidence type="ECO:0000256" key="5">
    <source>
        <dbReference type="RuleBase" id="RU362066"/>
    </source>
</evidence>
<keyword evidence="4 5" id="KW-0975">Bacterial flagellum</keyword>
<protein>
    <recommendedName>
        <fullName evidence="5">Flagellar hook-associated protein 2</fullName>
        <shortName evidence="5">HAP2</shortName>
    </recommendedName>
    <alternativeName>
        <fullName evidence="5">Flagellar cap protein</fullName>
    </alternativeName>
</protein>
<reference evidence="8" key="1">
    <citation type="submission" date="2024-05" db="EMBL/GenBank/DDBJ databases">
        <title>Alkalihalobacillus sp. strain MEB203 novel alkaliphilic bacterium from Lonar Lake, India.</title>
        <authorList>
            <person name="Joshi A."/>
            <person name="Thite S."/>
            <person name="Mengade P."/>
        </authorList>
    </citation>
    <scope>NUCLEOTIDE SEQUENCE</scope>
    <source>
        <strain evidence="8">MEB 203</strain>
    </source>
</reference>
<comment type="function">
    <text evidence="5">Required for morphogenesis and for the elongation of the flagellar filament by facilitating polymerization of the flagellin monomers at the tip of growing filament. Forms a capping structure, which prevents flagellin subunits (transported through the central channel of the flagellum) from leaking out without polymerization at the distal end.</text>
</comment>
<comment type="caution">
    <text evidence="8">The sequence shown here is derived from an EMBL/GenBank/DDBJ whole genome shotgun (WGS) entry which is preliminary data.</text>
</comment>
<feature type="domain" description="Flagellar hook-associated protein 2 N-terminal" evidence="6">
    <location>
        <begin position="8"/>
        <end position="103"/>
    </location>
</feature>
<dbReference type="Pfam" id="PF07195">
    <property type="entry name" value="FliD_C"/>
    <property type="match status" value="1"/>
</dbReference>
<gene>
    <name evidence="8" type="primary">fliD</name>
    <name evidence="8" type="ORF">N7Z68_11730</name>
</gene>
<keyword evidence="5" id="KW-0964">Secreted</keyword>
<keyword evidence="8" id="KW-0969">Cilium</keyword>
<dbReference type="EMBL" id="JAOTPO010000007">
    <property type="protein sequence ID" value="MDE5414051.1"/>
    <property type="molecule type" value="Genomic_DNA"/>
</dbReference>
<keyword evidence="3" id="KW-0175">Coiled coil</keyword>
<evidence type="ECO:0000256" key="1">
    <source>
        <dbReference type="ARBA" id="ARBA00009764"/>
    </source>
</evidence>
<comment type="subunit">
    <text evidence="2 5">Homopentamer.</text>
</comment>
<dbReference type="PANTHER" id="PTHR30288:SF0">
    <property type="entry name" value="FLAGELLAR HOOK-ASSOCIATED PROTEIN 2"/>
    <property type="match status" value="1"/>
</dbReference>
<keyword evidence="9" id="KW-1185">Reference proteome</keyword>
<evidence type="ECO:0000256" key="2">
    <source>
        <dbReference type="ARBA" id="ARBA00011255"/>
    </source>
</evidence>
<dbReference type="InterPro" id="IPR010809">
    <property type="entry name" value="FliD_C"/>
</dbReference>
<evidence type="ECO:0000256" key="4">
    <source>
        <dbReference type="ARBA" id="ARBA00023143"/>
    </source>
</evidence>
<dbReference type="PANTHER" id="PTHR30288">
    <property type="entry name" value="FLAGELLAR CAP/ASSEMBLY PROTEIN FLID"/>
    <property type="match status" value="1"/>
</dbReference>
<feature type="domain" description="Flagellar hook-associated protein 2 C-terminal" evidence="7">
    <location>
        <begin position="257"/>
        <end position="523"/>
    </location>
</feature>